<proteinExistence type="predicted"/>
<dbReference type="GO" id="GO:0005776">
    <property type="term" value="C:autophagosome"/>
    <property type="evidence" value="ECO:0007669"/>
    <property type="project" value="TreeGrafter"/>
</dbReference>
<dbReference type="RefSeq" id="XP_022777315.1">
    <property type="nucleotide sequence ID" value="XM_022921580.1"/>
</dbReference>
<name>A0A6P6BJL2_DURZI</name>
<dbReference type="PANTHER" id="PTHR34659">
    <property type="entry name" value="BNAA05G11610D PROTEIN"/>
    <property type="match status" value="1"/>
</dbReference>
<accession>A0A6P6BJL2</accession>
<dbReference type="AlphaFoldDB" id="A0A6P6BJL2"/>
<evidence type="ECO:0000313" key="4">
    <source>
        <dbReference type="RefSeq" id="XP_022777315.1"/>
    </source>
</evidence>
<dbReference type="InterPro" id="IPR053273">
    <property type="entry name" value="CST_Regulator"/>
</dbReference>
<sequence length="273" mass="30593">MDSKSKGIAWVGNIYQKFEAMCMEVDDIVCQETLKYVEDQLQTVGANVKHFCTELIHEVLPSSPINSMEELNSSLVQNAGVTANEYLNISVDEDHSHKELIHSFFVESVEDVHFGLSSEPSTEDESALAHCAGIIPSDSVILVQAFENEARDIDSTLHDTSLESKEEASHKSVSKVELEAVPVPSFDKVKLEESCVIVDGSELHSFSNKLRESRSFKKKFREAFSSKTRFAKWKNEQHAGSSKEKGNSAELSSQTNKSESQDMEFYESDWEIV</sequence>
<feature type="compositionally biased region" description="Polar residues" evidence="1">
    <location>
        <begin position="249"/>
        <end position="258"/>
    </location>
</feature>
<dbReference type="OrthoDB" id="778244at2759"/>
<evidence type="ECO:0000313" key="2">
    <source>
        <dbReference type="Proteomes" id="UP000515121"/>
    </source>
</evidence>
<dbReference type="Proteomes" id="UP000515121">
    <property type="component" value="Unplaced"/>
</dbReference>
<evidence type="ECO:0000256" key="1">
    <source>
        <dbReference type="SAM" id="MobiDB-lite"/>
    </source>
</evidence>
<feature type="region of interest" description="Disordered" evidence="1">
    <location>
        <begin position="231"/>
        <end position="273"/>
    </location>
</feature>
<feature type="compositionally biased region" description="Basic and acidic residues" evidence="1">
    <location>
        <begin position="233"/>
        <end position="247"/>
    </location>
</feature>
<dbReference type="RefSeq" id="XP_022777314.1">
    <property type="nucleotide sequence ID" value="XM_022921579.1"/>
</dbReference>
<gene>
    <name evidence="3 4" type="primary">LOC111318704</name>
</gene>
<dbReference type="GO" id="GO:0061908">
    <property type="term" value="C:phagophore"/>
    <property type="evidence" value="ECO:0007669"/>
    <property type="project" value="TreeGrafter"/>
</dbReference>
<reference evidence="3 4" key="1">
    <citation type="submission" date="2025-04" db="UniProtKB">
        <authorList>
            <consortium name="RefSeq"/>
        </authorList>
    </citation>
    <scope>IDENTIFICATION</scope>
    <source>
        <tissue evidence="3 4">Fruit stalk</tissue>
    </source>
</reference>
<feature type="compositionally biased region" description="Acidic residues" evidence="1">
    <location>
        <begin position="261"/>
        <end position="273"/>
    </location>
</feature>
<dbReference type="KEGG" id="dzi:111318704"/>
<dbReference type="PANTHER" id="PTHR34659:SF5">
    <property type="match status" value="1"/>
</dbReference>
<protein>
    <submittedName>
        <fullName evidence="3 4">Uncharacterized protein LOC111318704 isoform X1</fullName>
    </submittedName>
</protein>
<organism evidence="2 4">
    <name type="scientific">Durio zibethinus</name>
    <name type="common">Durian</name>
    <dbReference type="NCBI Taxonomy" id="66656"/>
    <lineage>
        <taxon>Eukaryota</taxon>
        <taxon>Viridiplantae</taxon>
        <taxon>Streptophyta</taxon>
        <taxon>Embryophyta</taxon>
        <taxon>Tracheophyta</taxon>
        <taxon>Spermatophyta</taxon>
        <taxon>Magnoliopsida</taxon>
        <taxon>eudicotyledons</taxon>
        <taxon>Gunneridae</taxon>
        <taxon>Pentapetalae</taxon>
        <taxon>rosids</taxon>
        <taxon>malvids</taxon>
        <taxon>Malvales</taxon>
        <taxon>Malvaceae</taxon>
        <taxon>Helicteroideae</taxon>
        <taxon>Durio</taxon>
    </lineage>
</organism>
<evidence type="ECO:0000313" key="3">
    <source>
        <dbReference type="RefSeq" id="XP_022777314.1"/>
    </source>
</evidence>
<dbReference type="GeneID" id="111318704"/>
<dbReference type="GO" id="GO:0006950">
    <property type="term" value="P:response to stress"/>
    <property type="evidence" value="ECO:0007669"/>
    <property type="project" value="TreeGrafter"/>
</dbReference>
<keyword evidence="2" id="KW-1185">Reference proteome</keyword>